<name>A0A9P3LVD8_9FUNG</name>
<evidence type="ECO:0000313" key="2">
    <source>
        <dbReference type="EMBL" id="GJJ71978.1"/>
    </source>
</evidence>
<reference evidence="2" key="2">
    <citation type="journal article" date="2022" name="Microbiol. Resour. Announc.">
        <title>Whole-Genome Sequence of Entomortierella parvispora E1425, a Mucoromycotan Fungus Associated with Burkholderiaceae-Related Endosymbiotic Bacteria.</title>
        <authorList>
            <person name="Herlambang A."/>
            <person name="Guo Y."/>
            <person name="Takashima Y."/>
            <person name="Narisawa K."/>
            <person name="Ohta H."/>
            <person name="Nishizawa T."/>
        </authorList>
    </citation>
    <scope>NUCLEOTIDE SEQUENCE</scope>
    <source>
        <strain evidence="2">E1425</strain>
    </source>
</reference>
<gene>
    <name evidence="2" type="ORF">EMPS_04335</name>
</gene>
<protein>
    <submittedName>
        <fullName evidence="2">Uncharacterized protein</fullName>
    </submittedName>
</protein>
<organism evidence="2 3">
    <name type="scientific">Entomortierella parvispora</name>
    <dbReference type="NCBI Taxonomy" id="205924"/>
    <lineage>
        <taxon>Eukaryota</taxon>
        <taxon>Fungi</taxon>
        <taxon>Fungi incertae sedis</taxon>
        <taxon>Mucoromycota</taxon>
        <taxon>Mortierellomycotina</taxon>
        <taxon>Mortierellomycetes</taxon>
        <taxon>Mortierellales</taxon>
        <taxon>Mortierellaceae</taxon>
        <taxon>Entomortierella</taxon>
    </lineage>
</organism>
<evidence type="ECO:0000256" key="1">
    <source>
        <dbReference type="SAM" id="SignalP"/>
    </source>
</evidence>
<dbReference type="Proteomes" id="UP000827284">
    <property type="component" value="Unassembled WGS sequence"/>
</dbReference>
<accession>A0A9P3LVD8</accession>
<dbReference type="OrthoDB" id="2420389at2759"/>
<keyword evidence="3" id="KW-1185">Reference proteome</keyword>
<comment type="caution">
    <text evidence="2">The sequence shown here is derived from an EMBL/GenBank/DDBJ whole genome shotgun (WGS) entry which is preliminary data.</text>
</comment>
<reference evidence="2" key="1">
    <citation type="submission" date="2021-11" db="EMBL/GenBank/DDBJ databases">
        <authorList>
            <person name="Herlambang A."/>
            <person name="Guo Y."/>
            <person name="Takashima Y."/>
            <person name="Nishizawa T."/>
        </authorList>
    </citation>
    <scope>NUCLEOTIDE SEQUENCE</scope>
    <source>
        <strain evidence="2">E1425</strain>
    </source>
</reference>
<keyword evidence="1" id="KW-0732">Signal</keyword>
<dbReference type="EMBL" id="BQFW01000006">
    <property type="protein sequence ID" value="GJJ71978.1"/>
    <property type="molecule type" value="Genomic_DNA"/>
</dbReference>
<evidence type="ECO:0000313" key="3">
    <source>
        <dbReference type="Proteomes" id="UP000827284"/>
    </source>
</evidence>
<feature type="signal peptide" evidence="1">
    <location>
        <begin position="1"/>
        <end position="23"/>
    </location>
</feature>
<sequence>MRTPSLFAFFMAMFAMLCSFAVAESVQALEVRAAKPVAGAAFEATLDLLVKEHSDIVVKAYADVCTDANLSTDISTDLRVQISGLINIDFGLGTKLSAALRSSIKATVRNEVDVQIKGQFTANLRANLAALVTKRCPKHDADCIKLQAHNIVKDAVKLTTKSSVKISDKVAASLSTKIKTAIDIQVKKFSINLLLIKINVTGDVDVSNSVNIRFKGAADLCAKACLDISAKEVSKIKGFCKA</sequence>
<dbReference type="AlphaFoldDB" id="A0A9P3LVD8"/>
<feature type="chain" id="PRO_5040328694" evidence="1">
    <location>
        <begin position="24"/>
        <end position="242"/>
    </location>
</feature>
<proteinExistence type="predicted"/>